<dbReference type="InterPro" id="IPR008780">
    <property type="entry name" value="Plasmodium_Vir"/>
</dbReference>
<proteinExistence type="predicted"/>
<dbReference type="AlphaFoldDB" id="A0A1A8WKI8"/>
<feature type="region of interest" description="Disordered" evidence="1">
    <location>
        <begin position="215"/>
        <end position="239"/>
    </location>
</feature>
<protein>
    <submittedName>
        <fullName evidence="2">PIR Superfamily Protein</fullName>
    </submittedName>
</protein>
<evidence type="ECO:0000256" key="1">
    <source>
        <dbReference type="SAM" id="MobiDB-lite"/>
    </source>
</evidence>
<gene>
    <name evidence="2" type="ORF">POVCU2_0075610</name>
</gene>
<evidence type="ECO:0000313" key="2">
    <source>
        <dbReference type="EMBL" id="SBS92660.1"/>
    </source>
</evidence>
<dbReference type="Pfam" id="PF05795">
    <property type="entry name" value="Plasmodium_Vir"/>
    <property type="match status" value="1"/>
</dbReference>
<dbReference type="EMBL" id="FLQU01001345">
    <property type="protein sequence ID" value="SBS92660.1"/>
    <property type="molecule type" value="Genomic_DNA"/>
</dbReference>
<reference evidence="3" key="1">
    <citation type="submission" date="2016-05" db="EMBL/GenBank/DDBJ databases">
        <authorList>
            <person name="Naeem Raeece"/>
        </authorList>
    </citation>
    <scope>NUCLEOTIDE SEQUENCE [LARGE SCALE GENOMIC DNA]</scope>
</reference>
<accession>A0A1A8WKI8</accession>
<dbReference type="Proteomes" id="UP000078560">
    <property type="component" value="Unassembled WGS sequence"/>
</dbReference>
<evidence type="ECO:0000313" key="3">
    <source>
        <dbReference type="Proteomes" id="UP000078560"/>
    </source>
</evidence>
<organism evidence="2 3">
    <name type="scientific">Plasmodium ovale curtisi</name>
    <dbReference type="NCBI Taxonomy" id="864141"/>
    <lineage>
        <taxon>Eukaryota</taxon>
        <taxon>Sar</taxon>
        <taxon>Alveolata</taxon>
        <taxon>Apicomplexa</taxon>
        <taxon>Aconoidasida</taxon>
        <taxon>Haemosporida</taxon>
        <taxon>Plasmodiidae</taxon>
        <taxon>Plasmodium</taxon>
        <taxon>Plasmodium (Plasmodium)</taxon>
    </lineage>
</organism>
<name>A0A1A8WKI8_PLAOA</name>
<sequence length="338" mass="39560">MSEDIKVSDLPSIKYYIELKNNIDYDILQNYNKSNSPNEKIDIWITNFKLNMEKYLMNFSEKFSLNSDKRCRDICYIAYDTIQKIYSLREHIIETHPWKEKIQDFRDKYLISNPYFKCNNIFKYYKSEKKILDDFCEDSKYIREKNNKIQNSTHCESINENMSTRKKQLMNILLEEKRKDRYTSVNSECSIQKLDTIFLPISCTSNEKSPLALDTAGRGVSTDHSPAREEASGTPLLLPSGSLESEGQVSLEVPTEDGINNAIGLTSLPILGIFVFSFLLYKFTPIEPKFSVYWRKKRNIFFNHNNDLENEILESTSNSSDIYSENTKYNMSYNTVQE</sequence>